<evidence type="ECO:0000313" key="22">
    <source>
        <dbReference type="Proteomes" id="UP001652660"/>
    </source>
</evidence>
<evidence type="ECO:0000256" key="20">
    <source>
        <dbReference type="SAM" id="SignalP"/>
    </source>
</evidence>
<dbReference type="PANTHER" id="PTHR27000:SF733">
    <property type="entry name" value="PROTEIN KINASE DOMAIN-CONTAINING PROTEIN"/>
    <property type="match status" value="1"/>
</dbReference>
<dbReference type="InterPro" id="IPR001245">
    <property type="entry name" value="Ser-Thr/Tyr_kinase_cat_dom"/>
</dbReference>
<dbReference type="SMART" id="SM00220">
    <property type="entry name" value="S_TKc"/>
    <property type="match status" value="1"/>
</dbReference>
<keyword evidence="10 17" id="KW-0547">Nucleotide-binding</keyword>
<dbReference type="GeneID" id="113739411"/>
<dbReference type="PROSITE" id="PS50011">
    <property type="entry name" value="PROTEIN_KINASE_DOM"/>
    <property type="match status" value="1"/>
</dbReference>
<dbReference type="InterPro" id="IPR000719">
    <property type="entry name" value="Prot_kinase_dom"/>
</dbReference>
<organism evidence="22 23">
    <name type="scientific">Coffea arabica</name>
    <name type="common">Arabian coffee</name>
    <dbReference type="NCBI Taxonomy" id="13443"/>
    <lineage>
        <taxon>Eukaryota</taxon>
        <taxon>Viridiplantae</taxon>
        <taxon>Streptophyta</taxon>
        <taxon>Embryophyta</taxon>
        <taxon>Tracheophyta</taxon>
        <taxon>Spermatophyta</taxon>
        <taxon>Magnoliopsida</taxon>
        <taxon>eudicotyledons</taxon>
        <taxon>Gunneridae</taxon>
        <taxon>Pentapetalae</taxon>
        <taxon>asterids</taxon>
        <taxon>lamiids</taxon>
        <taxon>Gentianales</taxon>
        <taxon>Rubiaceae</taxon>
        <taxon>Ixoroideae</taxon>
        <taxon>Gardenieae complex</taxon>
        <taxon>Bertiereae - Coffeeae clade</taxon>
        <taxon>Coffeeae</taxon>
        <taxon>Coffea</taxon>
    </lineage>
</organism>
<dbReference type="Gene3D" id="1.10.510.10">
    <property type="entry name" value="Transferase(Phosphotransferase) domain 1"/>
    <property type="match status" value="1"/>
</dbReference>
<keyword evidence="14 19" id="KW-0472">Membrane</keyword>
<protein>
    <submittedName>
        <fullName evidence="23">Uncharacterized protein isoform X1</fullName>
    </submittedName>
</protein>
<feature type="domain" description="Protein kinase" evidence="21">
    <location>
        <begin position="712"/>
        <end position="1006"/>
    </location>
</feature>
<feature type="transmembrane region" description="Helical" evidence="19">
    <location>
        <begin position="654"/>
        <end position="678"/>
    </location>
</feature>
<feature type="binding site" evidence="17">
    <location>
        <position position="741"/>
    </location>
    <ligand>
        <name>ATP</name>
        <dbReference type="ChEBI" id="CHEBI:30616"/>
    </ligand>
</feature>
<evidence type="ECO:0000256" key="9">
    <source>
        <dbReference type="ARBA" id="ARBA00022737"/>
    </source>
</evidence>
<keyword evidence="7 19" id="KW-0812">Transmembrane</keyword>
<evidence type="ECO:0000256" key="4">
    <source>
        <dbReference type="ARBA" id="ARBA00022527"/>
    </source>
</evidence>
<keyword evidence="13 19" id="KW-1133">Transmembrane helix</keyword>
<dbReference type="Pfam" id="PF07714">
    <property type="entry name" value="PK_Tyr_Ser-Thr"/>
    <property type="match status" value="1"/>
</dbReference>
<dbReference type="InterPro" id="IPR008271">
    <property type="entry name" value="Ser/Thr_kinase_AS"/>
</dbReference>
<dbReference type="Gene3D" id="3.30.200.20">
    <property type="entry name" value="Phosphorylase Kinase, domain 1"/>
    <property type="match status" value="1"/>
</dbReference>
<evidence type="ECO:0000256" key="17">
    <source>
        <dbReference type="PROSITE-ProRule" id="PRU10141"/>
    </source>
</evidence>
<dbReference type="Proteomes" id="UP001652660">
    <property type="component" value="Chromosome 4c"/>
</dbReference>
<sequence>MVYISPNFRCLPAHVLFLVALVLCMNIPAMASGNAADQQVLLDIKSRISQDPFQIMTGWNDSVHYCLWEGVTCNSSNDRVMIINLSAKNLVGSVPQSIGNLTCLTALNLRNNTFQGKIPQEIGRLLRLQQLNLTWNAFSGDIPVNLTYCTELRVLDLVYNELVGKIPDQLSSLSKLVLFGLGGNNFTGSLPAWIGNFSSLQIITLALNSFQGRIPPELGRLSRLRVFQVYGNELSGTIPSSIYNISSIYYFSVTQNQLHGELPPNVGLTLSNLEIFAGGVNNFTGQIPVSLSNASKLGLVDFAQNGLTGTVPAVLGKLPNLFRINFDDNTLGSRQSGDLDFISSLTNCTVLEVLGLHGNSFGGDLPSSIANLSVNLSILTLGSNFFHGKLPAGIGNLVNLNVLGLEENFLSDSIPDILGNFKSIQGLELNDNEFSGWIPSSISNLTSLTRLYLQNNRLEGTIPPELGKCRSLQVLNLTGNNLTGAIPAEITSLSSLSISLAISRNSLSGSLPLEVGKLFNLNELDLSENKLSGEIPSTLSSCLSLERLVLSGNLLHGTIPESLKTLRGIVEMDFSHNNLSGEIPEFLSKLPFLKKLDLSFNNFVGKVPTEGVFSNASAFSLIGNEKLCGGDPGLNLPECPELARRTATFRELKVLIPVIVSIVFLVFLFCGLAAHFVLRRSSERPSTSTPSTVEDWERGISFEKVFSSTNGFSADNLIGSGSFGSVYEGVLDEDGPIVAVKILNLQQKGASKSFMDELRALRSIRHRNLLKILAACSSIDPQGKDFKCLVFEFMSNGNLDQWLHPRCDDQCQPRSLDIVQRLNIAVDIASALDYLHNYCQNPIVHCDLKPSNILLDENMTAHVGDFGLATFLLEDSTLSQTISAGLKGSIGYIPPEYASGCPVSTSGDVYSYGILLLELFTGSSIDDDIPASALSVEQQEPRFFPLLKKHVLKKATGPETGQIKQKEIVAPSSALVLAVSEPVENAADKTPTKLFSKPRSNSESSFNRASLAGWPRSPPRETAATQGSPSPSGPTSTSEKFMSGTPVLQPYKRCYMSADDALVQSPDIYIRRPSCSRPPKFDNPVLSGIFEDDIQEAGCSVVNSDVLNVLASAGGIF</sequence>
<evidence type="ECO:0000256" key="13">
    <source>
        <dbReference type="ARBA" id="ARBA00022989"/>
    </source>
</evidence>
<dbReference type="SUPFAM" id="SSF52047">
    <property type="entry name" value="RNI-like"/>
    <property type="match status" value="1"/>
</dbReference>
<keyword evidence="22" id="KW-1185">Reference proteome</keyword>
<dbReference type="Pfam" id="PF23598">
    <property type="entry name" value="LRR_14"/>
    <property type="match status" value="1"/>
</dbReference>
<dbReference type="SUPFAM" id="SSF52058">
    <property type="entry name" value="L domain-like"/>
    <property type="match status" value="1"/>
</dbReference>
<dbReference type="PROSITE" id="PS00107">
    <property type="entry name" value="PROTEIN_KINASE_ATP"/>
    <property type="match status" value="1"/>
</dbReference>
<dbReference type="InterPro" id="IPR001611">
    <property type="entry name" value="Leu-rich_rpt"/>
</dbReference>
<feature type="compositionally biased region" description="Polar residues" evidence="18">
    <location>
        <begin position="998"/>
        <end position="1008"/>
    </location>
</feature>
<dbReference type="PANTHER" id="PTHR27000">
    <property type="entry name" value="LEUCINE-RICH REPEAT RECEPTOR-LIKE PROTEIN KINASE FAMILY PROTEIN-RELATED"/>
    <property type="match status" value="1"/>
</dbReference>
<dbReference type="SUPFAM" id="SSF56112">
    <property type="entry name" value="Protein kinase-like (PK-like)"/>
    <property type="match status" value="1"/>
</dbReference>
<keyword evidence="15" id="KW-0675">Receptor</keyword>
<evidence type="ECO:0000256" key="14">
    <source>
        <dbReference type="ARBA" id="ARBA00023136"/>
    </source>
</evidence>
<evidence type="ECO:0000256" key="11">
    <source>
        <dbReference type="ARBA" id="ARBA00022777"/>
    </source>
</evidence>
<accession>A0ABM4U4M9</accession>
<evidence type="ECO:0000313" key="23">
    <source>
        <dbReference type="RefSeq" id="XP_071902241.1"/>
    </source>
</evidence>
<feature type="signal peptide" evidence="20">
    <location>
        <begin position="1"/>
        <end position="31"/>
    </location>
</feature>
<keyword evidence="11" id="KW-0418">Kinase</keyword>
<evidence type="ECO:0000256" key="3">
    <source>
        <dbReference type="ARBA" id="ARBA00008684"/>
    </source>
</evidence>
<dbReference type="Pfam" id="PF08263">
    <property type="entry name" value="LRRNT_2"/>
    <property type="match status" value="1"/>
</dbReference>
<keyword evidence="4" id="KW-0723">Serine/threonine-protein kinase</keyword>
<reference evidence="23" key="1">
    <citation type="submission" date="2025-08" db="UniProtKB">
        <authorList>
            <consortium name="RefSeq"/>
        </authorList>
    </citation>
    <scope>IDENTIFICATION</scope>
    <source>
        <tissue evidence="23">Leaves</tissue>
    </source>
</reference>
<dbReference type="InterPro" id="IPR017441">
    <property type="entry name" value="Protein_kinase_ATP_BS"/>
</dbReference>
<dbReference type="SMART" id="SM00369">
    <property type="entry name" value="LRR_TYP"/>
    <property type="match status" value="5"/>
</dbReference>
<evidence type="ECO:0000256" key="5">
    <source>
        <dbReference type="ARBA" id="ARBA00022614"/>
    </source>
</evidence>
<keyword evidence="9" id="KW-0677">Repeat</keyword>
<dbReference type="InterPro" id="IPR003591">
    <property type="entry name" value="Leu-rich_rpt_typical-subtyp"/>
</dbReference>
<feature type="region of interest" description="Disordered" evidence="18">
    <location>
        <begin position="987"/>
        <end position="1043"/>
    </location>
</feature>
<comment type="similarity">
    <text evidence="3">Belongs to the protein kinase superfamily. Ser/Thr protein kinase family.</text>
</comment>
<dbReference type="Pfam" id="PF00560">
    <property type="entry name" value="LRR_1"/>
    <property type="match status" value="3"/>
</dbReference>
<proteinExistence type="inferred from homology"/>
<evidence type="ECO:0000259" key="21">
    <source>
        <dbReference type="PROSITE" id="PS50011"/>
    </source>
</evidence>
<keyword evidence="5" id="KW-0433">Leucine-rich repeat</keyword>
<evidence type="ECO:0000256" key="12">
    <source>
        <dbReference type="ARBA" id="ARBA00022840"/>
    </source>
</evidence>
<evidence type="ECO:0000256" key="19">
    <source>
        <dbReference type="SAM" id="Phobius"/>
    </source>
</evidence>
<dbReference type="Gene3D" id="3.80.10.10">
    <property type="entry name" value="Ribonuclease Inhibitor"/>
    <property type="match status" value="4"/>
</dbReference>
<keyword evidence="16" id="KW-0325">Glycoprotein</keyword>
<feature type="chain" id="PRO_5046176916" evidence="20">
    <location>
        <begin position="32"/>
        <end position="1117"/>
    </location>
</feature>
<evidence type="ECO:0000256" key="6">
    <source>
        <dbReference type="ARBA" id="ARBA00022679"/>
    </source>
</evidence>
<evidence type="ECO:0000256" key="7">
    <source>
        <dbReference type="ARBA" id="ARBA00022692"/>
    </source>
</evidence>
<keyword evidence="6" id="KW-0808">Transferase</keyword>
<keyword evidence="12 17" id="KW-0067">ATP-binding</keyword>
<dbReference type="InterPro" id="IPR013210">
    <property type="entry name" value="LRR_N_plant-typ"/>
</dbReference>
<evidence type="ECO:0000256" key="15">
    <source>
        <dbReference type="ARBA" id="ARBA00023170"/>
    </source>
</evidence>
<feature type="compositionally biased region" description="Low complexity" evidence="18">
    <location>
        <begin position="1027"/>
        <end position="1038"/>
    </location>
</feature>
<comment type="subcellular location">
    <subcellularLocation>
        <location evidence="1">Cell membrane</location>
        <topology evidence="1">Single-pass membrane protein</topology>
    </subcellularLocation>
    <subcellularLocation>
        <location evidence="2">Membrane</location>
        <topology evidence="2">Single-pass type I membrane protein</topology>
    </subcellularLocation>
</comment>
<gene>
    <name evidence="23" type="primary">LOC113739411</name>
</gene>
<keyword evidence="8 20" id="KW-0732">Signal</keyword>
<dbReference type="InterPro" id="IPR032675">
    <property type="entry name" value="LRR_dom_sf"/>
</dbReference>
<evidence type="ECO:0000256" key="16">
    <source>
        <dbReference type="ARBA" id="ARBA00023180"/>
    </source>
</evidence>
<evidence type="ECO:0000256" key="18">
    <source>
        <dbReference type="SAM" id="MobiDB-lite"/>
    </source>
</evidence>
<evidence type="ECO:0000256" key="8">
    <source>
        <dbReference type="ARBA" id="ARBA00022729"/>
    </source>
</evidence>
<evidence type="ECO:0000256" key="1">
    <source>
        <dbReference type="ARBA" id="ARBA00004162"/>
    </source>
</evidence>
<dbReference type="InterPro" id="IPR055414">
    <property type="entry name" value="LRR_R13L4/SHOC2-like"/>
</dbReference>
<dbReference type="InterPro" id="IPR011009">
    <property type="entry name" value="Kinase-like_dom_sf"/>
</dbReference>
<dbReference type="RefSeq" id="XP_071902241.1">
    <property type="nucleotide sequence ID" value="XM_072046140.1"/>
</dbReference>
<dbReference type="PROSITE" id="PS00108">
    <property type="entry name" value="PROTEIN_KINASE_ST"/>
    <property type="match status" value="1"/>
</dbReference>
<evidence type="ECO:0000256" key="2">
    <source>
        <dbReference type="ARBA" id="ARBA00004479"/>
    </source>
</evidence>
<evidence type="ECO:0000256" key="10">
    <source>
        <dbReference type="ARBA" id="ARBA00022741"/>
    </source>
</evidence>
<name>A0ABM4U4M9_COFAR</name>